<comment type="subcellular location">
    <subcellularLocation>
        <location evidence="1">Mitochondrion</location>
    </subcellularLocation>
</comment>
<dbReference type="OrthoDB" id="67027at2759"/>
<dbReference type="Gene3D" id="1.10.1520.10">
    <property type="entry name" value="Ribonuclease III domain"/>
    <property type="match status" value="1"/>
</dbReference>
<feature type="region of interest" description="Disordered" evidence="8">
    <location>
        <begin position="38"/>
        <end position="76"/>
    </location>
</feature>
<evidence type="ECO:0000256" key="6">
    <source>
        <dbReference type="ARBA" id="ARBA00024034"/>
    </source>
</evidence>
<dbReference type="Gene3D" id="3.30.160.20">
    <property type="match status" value="1"/>
</dbReference>
<evidence type="ECO:0000313" key="11">
    <source>
        <dbReference type="Proteomes" id="UP000254866"/>
    </source>
</evidence>
<dbReference type="STRING" id="2656787.A0A370TFU6"/>
<evidence type="ECO:0000256" key="7">
    <source>
        <dbReference type="ARBA" id="ARBA00035187"/>
    </source>
</evidence>
<dbReference type="GO" id="GO:0003725">
    <property type="term" value="F:double-stranded RNA binding"/>
    <property type="evidence" value="ECO:0007669"/>
    <property type="project" value="InterPro"/>
</dbReference>
<organism evidence="10 11">
    <name type="scientific">Venustampulla echinocandica</name>
    <dbReference type="NCBI Taxonomy" id="2656787"/>
    <lineage>
        <taxon>Eukaryota</taxon>
        <taxon>Fungi</taxon>
        <taxon>Dikarya</taxon>
        <taxon>Ascomycota</taxon>
        <taxon>Pezizomycotina</taxon>
        <taxon>Leotiomycetes</taxon>
        <taxon>Helotiales</taxon>
        <taxon>Pleuroascaceae</taxon>
        <taxon>Venustampulla</taxon>
    </lineage>
</organism>
<keyword evidence="2" id="KW-0694">RNA-binding</keyword>
<dbReference type="EMBL" id="NPIC01000008">
    <property type="protein sequence ID" value="RDL33772.1"/>
    <property type="molecule type" value="Genomic_DNA"/>
</dbReference>
<feature type="compositionally biased region" description="Low complexity" evidence="8">
    <location>
        <begin position="38"/>
        <end position="49"/>
    </location>
</feature>
<dbReference type="InterPro" id="IPR014720">
    <property type="entry name" value="dsRBD_dom"/>
</dbReference>
<dbReference type="GeneID" id="43600989"/>
<feature type="compositionally biased region" description="Acidic residues" evidence="8">
    <location>
        <begin position="55"/>
        <end position="65"/>
    </location>
</feature>
<accession>A0A370TFU6</accession>
<gene>
    <name evidence="10" type="ORF">BP5553_08140</name>
</gene>
<dbReference type="Pfam" id="PF22892">
    <property type="entry name" value="DSRM_MRPL44"/>
    <property type="match status" value="1"/>
</dbReference>
<dbReference type="SUPFAM" id="SSF54768">
    <property type="entry name" value="dsRNA-binding domain-like"/>
    <property type="match status" value="1"/>
</dbReference>
<dbReference type="PANTHER" id="PTHR11207:SF32">
    <property type="entry name" value="LARGE RIBOSOMAL SUBUNIT PROTEIN ML44"/>
    <property type="match status" value="1"/>
</dbReference>
<dbReference type="GO" id="GO:0005739">
    <property type="term" value="C:mitochondrion"/>
    <property type="evidence" value="ECO:0007669"/>
    <property type="project" value="TreeGrafter"/>
</dbReference>
<evidence type="ECO:0000256" key="4">
    <source>
        <dbReference type="ARBA" id="ARBA00023128"/>
    </source>
</evidence>
<dbReference type="RefSeq" id="XP_031867054.1">
    <property type="nucleotide sequence ID" value="XM_032016763.1"/>
</dbReference>
<protein>
    <recommendedName>
        <fullName evidence="7">Large ribosomal subunit protein mL44</fullName>
    </recommendedName>
</protein>
<proteinExistence type="inferred from homology"/>
<dbReference type="PANTHER" id="PTHR11207">
    <property type="entry name" value="RIBONUCLEASE III"/>
    <property type="match status" value="1"/>
</dbReference>
<dbReference type="SUPFAM" id="SSF69065">
    <property type="entry name" value="RNase III domain-like"/>
    <property type="match status" value="1"/>
</dbReference>
<dbReference type="CDD" id="cd19873">
    <property type="entry name" value="DSRM_MRPL3_like"/>
    <property type="match status" value="1"/>
</dbReference>
<dbReference type="SMART" id="SM00358">
    <property type="entry name" value="DSRM"/>
    <property type="match status" value="1"/>
</dbReference>
<evidence type="ECO:0000256" key="8">
    <source>
        <dbReference type="SAM" id="MobiDB-lite"/>
    </source>
</evidence>
<dbReference type="AlphaFoldDB" id="A0A370TFU6"/>
<dbReference type="GO" id="GO:0006396">
    <property type="term" value="P:RNA processing"/>
    <property type="evidence" value="ECO:0007669"/>
    <property type="project" value="InterPro"/>
</dbReference>
<dbReference type="GO" id="GO:0004525">
    <property type="term" value="F:ribonuclease III activity"/>
    <property type="evidence" value="ECO:0007669"/>
    <property type="project" value="InterPro"/>
</dbReference>
<evidence type="ECO:0000313" key="10">
    <source>
        <dbReference type="EMBL" id="RDL33772.1"/>
    </source>
</evidence>
<dbReference type="InterPro" id="IPR044444">
    <property type="entry name" value="Ribosomal_mL44_DSRM_metazoa"/>
</dbReference>
<evidence type="ECO:0000256" key="2">
    <source>
        <dbReference type="ARBA" id="ARBA00022884"/>
    </source>
</evidence>
<dbReference type="PROSITE" id="PS50142">
    <property type="entry name" value="RNASE_3_2"/>
    <property type="match status" value="1"/>
</dbReference>
<keyword evidence="5" id="KW-0687">Ribonucleoprotein</keyword>
<dbReference type="InterPro" id="IPR036389">
    <property type="entry name" value="RNase_III_sf"/>
</dbReference>
<comment type="similarity">
    <text evidence="6">Belongs to the ribonuclease III family. Mitochondrion-specific ribosomal protein mL44 subfamily.</text>
</comment>
<dbReference type="GO" id="GO:0003735">
    <property type="term" value="F:structural constituent of ribosome"/>
    <property type="evidence" value="ECO:0007669"/>
    <property type="project" value="TreeGrafter"/>
</dbReference>
<comment type="caution">
    <text evidence="10">The sequence shown here is derived from an EMBL/GenBank/DDBJ whole genome shotgun (WGS) entry which is preliminary data.</text>
</comment>
<sequence>MKRLRIERWSGQLLTPRTRTRTIQPCCLRQQQQKLASYTARSYSSSSAAKHPSPDDELVFEDEGEHPELSASDYPSIPSYPSPLPSAALESAKLAALHARLGIPKKLPLQTMARTLVDPSADPHKHFNNASLAQLGGSIMSYHVSEWLLCTYPRLPMTVLFAAQYAYSGPKTLQLVAREWGVETAAAPGEEVDPGLLQFSKLEPGTKYGANREGGTVRPDSRSYYRRGISSRVVYDDEFGDAIPKLKDQNEPLPAELAYSNFVKAVIGAIYLHSGAEPAKTFVKRHILSRHLAMPGLFQFKLPVRELSRLCNREGFEYPVARILSETGRLSRHPVFVVGIYSGKDKLGEGSGPSLQEAKTRACVASLKAWYLYSPGKDVPVPSDMESGKGAGERGWEPVHIDMGEVIH</sequence>
<evidence type="ECO:0000256" key="5">
    <source>
        <dbReference type="ARBA" id="ARBA00023274"/>
    </source>
</evidence>
<evidence type="ECO:0000259" key="9">
    <source>
        <dbReference type="PROSITE" id="PS50142"/>
    </source>
</evidence>
<feature type="domain" description="RNase III" evidence="9">
    <location>
        <begin position="94"/>
        <end position="275"/>
    </location>
</feature>
<name>A0A370TFU6_9HELO</name>
<evidence type="ECO:0000256" key="1">
    <source>
        <dbReference type="ARBA" id="ARBA00004173"/>
    </source>
</evidence>
<keyword evidence="3" id="KW-0689">Ribosomal protein</keyword>
<dbReference type="InterPro" id="IPR044443">
    <property type="entry name" value="Ribosomal_mL44_DSRM_fung"/>
</dbReference>
<evidence type="ECO:0000256" key="3">
    <source>
        <dbReference type="ARBA" id="ARBA00022980"/>
    </source>
</evidence>
<dbReference type="Proteomes" id="UP000254866">
    <property type="component" value="Unassembled WGS sequence"/>
</dbReference>
<keyword evidence="4" id="KW-0496">Mitochondrion</keyword>
<keyword evidence="11" id="KW-1185">Reference proteome</keyword>
<dbReference type="InterPro" id="IPR000999">
    <property type="entry name" value="RNase_III_dom"/>
</dbReference>
<dbReference type="SMART" id="SM00535">
    <property type="entry name" value="RIBOc"/>
    <property type="match status" value="1"/>
</dbReference>
<reference evidence="10 11" key="1">
    <citation type="journal article" date="2018" name="IMA Fungus">
        <title>IMA Genome-F 9: Draft genome sequence of Annulohypoxylon stygium, Aspergillus mulundensis, Berkeleyomyces basicola (syn. Thielaviopsis basicola), Ceratocystis smalleyi, two Cercospora beticola strains, Coleophoma cylindrospora, Fusarium fracticaudum, Phialophora cf. hyalina, and Morchella septimelata.</title>
        <authorList>
            <person name="Wingfield B.D."/>
            <person name="Bills G.F."/>
            <person name="Dong Y."/>
            <person name="Huang W."/>
            <person name="Nel W.J."/>
            <person name="Swalarsk-Parry B.S."/>
            <person name="Vaghefi N."/>
            <person name="Wilken P.M."/>
            <person name="An Z."/>
            <person name="de Beer Z.W."/>
            <person name="De Vos L."/>
            <person name="Chen L."/>
            <person name="Duong T.A."/>
            <person name="Gao Y."/>
            <person name="Hammerbacher A."/>
            <person name="Kikkert J.R."/>
            <person name="Li Y."/>
            <person name="Li H."/>
            <person name="Li K."/>
            <person name="Li Q."/>
            <person name="Liu X."/>
            <person name="Ma X."/>
            <person name="Naidoo K."/>
            <person name="Pethybridge S.J."/>
            <person name="Sun J."/>
            <person name="Steenkamp E.T."/>
            <person name="van der Nest M.A."/>
            <person name="van Wyk S."/>
            <person name="Wingfield M.J."/>
            <person name="Xiong C."/>
            <person name="Yue Q."/>
            <person name="Zhang X."/>
        </authorList>
    </citation>
    <scope>NUCLEOTIDE SEQUENCE [LARGE SCALE GENOMIC DNA]</scope>
    <source>
        <strain evidence="10 11">BP 5553</strain>
    </source>
</reference>